<dbReference type="Proteomes" id="UP000192223">
    <property type="component" value="Unplaced"/>
</dbReference>
<dbReference type="RefSeq" id="XP_025832227.1">
    <property type="nucleotide sequence ID" value="XM_025976442.1"/>
</dbReference>
<gene>
    <name evidence="4" type="primary">LOC112904994</name>
</gene>
<evidence type="ECO:0000256" key="1">
    <source>
        <dbReference type="SAM" id="MobiDB-lite"/>
    </source>
</evidence>
<reference evidence="4" key="1">
    <citation type="submission" date="2025-08" db="UniProtKB">
        <authorList>
            <consortium name="RefSeq"/>
        </authorList>
    </citation>
    <scope>IDENTIFICATION</scope>
    <source>
        <tissue evidence="4">Entire body</tissue>
    </source>
</reference>
<protein>
    <submittedName>
        <fullName evidence="4">Uncharacterized protein LOC112904994 isoform X1</fullName>
    </submittedName>
</protein>
<evidence type="ECO:0000259" key="2">
    <source>
        <dbReference type="Pfam" id="PF16003"/>
    </source>
</evidence>
<dbReference type="InParanoid" id="A0A7F5R8D2"/>
<dbReference type="KEGG" id="apln:112904994"/>
<dbReference type="OrthoDB" id="7883086at2759"/>
<dbReference type="InterPro" id="IPR031949">
    <property type="entry name" value="DUF4776"/>
</dbReference>
<feature type="compositionally biased region" description="Acidic residues" evidence="1">
    <location>
        <begin position="99"/>
        <end position="114"/>
    </location>
</feature>
<name>A0A7F5R8D2_AGRPL</name>
<feature type="domain" description="DUF4776" evidence="2">
    <location>
        <begin position="13"/>
        <end position="98"/>
    </location>
</feature>
<organism evidence="3 4">
    <name type="scientific">Agrilus planipennis</name>
    <name type="common">Emerald ash borer</name>
    <name type="synonym">Agrilus marcopoli</name>
    <dbReference type="NCBI Taxonomy" id="224129"/>
    <lineage>
        <taxon>Eukaryota</taxon>
        <taxon>Metazoa</taxon>
        <taxon>Ecdysozoa</taxon>
        <taxon>Arthropoda</taxon>
        <taxon>Hexapoda</taxon>
        <taxon>Insecta</taxon>
        <taxon>Pterygota</taxon>
        <taxon>Neoptera</taxon>
        <taxon>Endopterygota</taxon>
        <taxon>Coleoptera</taxon>
        <taxon>Polyphaga</taxon>
        <taxon>Elateriformia</taxon>
        <taxon>Buprestoidea</taxon>
        <taxon>Buprestidae</taxon>
        <taxon>Agrilinae</taxon>
        <taxon>Agrilus</taxon>
    </lineage>
</organism>
<dbReference type="AlphaFoldDB" id="A0A7F5R8D2"/>
<keyword evidence="3" id="KW-1185">Reference proteome</keyword>
<feature type="compositionally biased region" description="Basic residues" evidence="1">
    <location>
        <begin position="151"/>
        <end position="169"/>
    </location>
</feature>
<proteinExistence type="predicted"/>
<dbReference type="Pfam" id="PF16003">
    <property type="entry name" value="DUF4776"/>
    <property type="match status" value="1"/>
</dbReference>
<feature type="region of interest" description="Disordered" evidence="1">
    <location>
        <begin position="1"/>
        <end position="37"/>
    </location>
</feature>
<feature type="region of interest" description="Disordered" evidence="1">
    <location>
        <begin position="96"/>
        <end position="169"/>
    </location>
</feature>
<dbReference type="GeneID" id="112904994"/>
<evidence type="ECO:0000313" key="4">
    <source>
        <dbReference type="RefSeq" id="XP_025832227.1"/>
    </source>
</evidence>
<feature type="compositionally biased region" description="Basic residues" evidence="1">
    <location>
        <begin position="122"/>
        <end position="132"/>
    </location>
</feature>
<sequence length="169" mass="19547">MKHKRARLKSKSSRKSSRKRRRRDDSDSDVTVAPRPTLEIHRKEGAYWITMNPIKDPNTIDEQDPYMDCMPMEFRITKNKEKVMIKGADDDDYKTCYCGDDEDEQPSSDSELDIEFSPPGLLRHRALKRRNKPKTEADTQYDPADFTVQKPKGKGGKKDKKGGKKGKKK</sequence>
<evidence type="ECO:0000313" key="3">
    <source>
        <dbReference type="Proteomes" id="UP000192223"/>
    </source>
</evidence>
<feature type="compositionally biased region" description="Basic residues" evidence="1">
    <location>
        <begin position="1"/>
        <end position="22"/>
    </location>
</feature>
<accession>A0A7F5R8D2</accession>
<dbReference type="PANTHER" id="PTHR39079:SF1">
    <property type="entry name" value="GH11706P-RELATED"/>
    <property type="match status" value="1"/>
</dbReference>
<dbReference type="PANTHER" id="PTHR39079">
    <property type="entry name" value="FI08034P-RELATED"/>
    <property type="match status" value="1"/>
</dbReference>